<dbReference type="GO" id="GO:0005634">
    <property type="term" value="C:nucleus"/>
    <property type="evidence" value="ECO:0007669"/>
    <property type="project" value="UniProtKB-SubCell"/>
</dbReference>
<dbReference type="Proteomes" id="UP001652642">
    <property type="component" value="Chromosome 6"/>
</dbReference>
<evidence type="ECO:0000313" key="7">
    <source>
        <dbReference type="Proteomes" id="UP001652642"/>
    </source>
</evidence>
<dbReference type="GO" id="GO:0019237">
    <property type="term" value="F:centromeric DNA binding"/>
    <property type="evidence" value="ECO:0007669"/>
    <property type="project" value="InterPro"/>
</dbReference>
<protein>
    <submittedName>
        <fullName evidence="8">Centromere protein C</fullName>
    </submittedName>
</protein>
<dbReference type="GO" id="GO:0005721">
    <property type="term" value="C:pericentric heterochromatin"/>
    <property type="evidence" value="ECO:0007669"/>
    <property type="project" value="UniProtKB-ARBA"/>
</dbReference>
<dbReference type="RefSeq" id="XP_020667291.2">
    <property type="nucleotide sequence ID" value="XM_020811632.2"/>
</dbReference>
<feature type="compositionally biased region" description="Polar residues" evidence="5">
    <location>
        <begin position="569"/>
        <end position="579"/>
    </location>
</feature>
<dbReference type="CTD" id="1060"/>
<feature type="compositionally biased region" description="Polar residues" evidence="5">
    <location>
        <begin position="266"/>
        <end position="314"/>
    </location>
</feature>
<dbReference type="SUPFAM" id="SSF51182">
    <property type="entry name" value="RmlC-like cupins"/>
    <property type="match status" value="1"/>
</dbReference>
<dbReference type="GO" id="GO:0000776">
    <property type="term" value="C:kinetochore"/>
    <property type="evidence" value="ECO:0007669"/>
    <property type="project" value="InterPro"/>
</dbReference>
<evidence type="ECO:0000256" key="3">
    <source>
        <dbReference type="ARBA" id="ARBA00023125"/>
    </source>
</evidence>
<organism evidence="7 8">
    <name type="scientific">Pogona vitticeps</name>
    <name type="common">central bearded dragon</name>
    <dbReference type="NCBI Taxonomy" id="103695"/>
    <lineage>
        <taxon>Eukaryota</taxon>
        <taxon>Metazoa</taxon>
        <taxon>Chordata</taxon>
        <taxon>Craniata</taxon>
        <taxon>Vertebrata</taxon>
        <taxon>Euteleostomi</taxon>
        <taxon>Lepidosauria</taxon>
        <taxon>Squamata</taxon>
        <taxon>Bifurcata</taxon>
        <taxon>Unidentata</taxon>
        <taxon>Episquamata</taxon>
        <taxon>Toxicofera</taxon>
        <taxon>Iguania</taxon>
        <taxon>Acrodonta</taxon>
        <taxon>Agamidae</taxon>
        <taxon>Amphibolurinae</taxon>
        <taxon>Pogona</taxon>
    </lineage>
</organism>
<feature type="compositionally biased region" description="Basic and acidic residues" evidence="5">
    <location>
        <begin position="580"/>
        <end position="593"/>
    </location>
</feature>
<name>A0A6J0V2Z0_9SAUR</name>
<feature type="region of interest" description="Disordered" evidence="5">
    <location>
        <begin position="55"/>
        <end position="80"/>
    </location>
</feature>
<reference evidence="8" key="1">
    <citation type="submission" date="2025-08" db="UniProtKB">
        <authorList>
            <consortium name="RefSeq"/>
        </authorList>
    </citation>
    <scope>IDENTIFICATION</scope>
</reference>
<evidence type="ECO:0000256" key="2">
    <source>
        <dbReference type="ARBA" id="ARBA00010291"/>
    </source>
</evidence>
<dbReference type="GO" id="GO:0051315">
    <property type="term" value="P:attachment of mitotic spindle microtubules to kinetochore"/>
    <property type="evidence" value="ECO:0007669"/>
    <property type="project" value="TreeGrafter"/>
</dbReference>
<evidence type="ECO:0000256" key="5">
    <source>
        <dbReference type="SAM" id="MobiDB-lite"/>
    </source>
</evidence>
<dbReference type="PANTHER" id="PTHR16684">
    <property type="entry name" value="CENTROMERE PROTEIN C"/>
    <property type="match status" value="1"/>
</dbReference>
<dbReference type="Pfam" id="PF11699">
    <property type="entry name" value="CENP-C_C"/>
    <property type="match status" value="1"/>
</dbReference>
<dbReference type="GO" id="GO:0051382">
    <property type="term" value="P:kinetochore assembly"/>
    <property type="evidence" value="ECO:0007669"/>
    <property type="project" value="InterPro"/>
</dbReference>
<evidence type="ECO:0000256" key="4">
    <source>
        <dbReference type="ARBA" id="ARBA00023242"/>
    </source>
</evidence>
<feature type="region of interest" description="Disordered" evidence="5">
    <location>
        <begin position="364"/>
        <end position="383"/>
    </location>
</feature>
<dbReference type="InterPro" id="IPR025974">
    <property type="entry name" value="Mif2/CENP-C_cupin"/>
</dbReference>
<feature type="region of interest" description="Disordered" evidence="5">
    <location>
        <begin position="225"/>
        <end position="321"/>
    </location>
</feature>
<dbReference type="GeneID" id="110088965"/>
<proteinExistence type="inferred from homology"/>
<feature type="region of interest" description="Disordered" evidence="5">
    <location>
        <begin position="569"/>
        <end position="601"/>
    </location>
</feature>
<comment type="similarity">
    <text evidence="2">Belongs to the CENP-C/MIF2 family.</text>
</comment>
<dbReference type="Gene3D" id="2.60.120.10">
    <property type="entry name" value="Jelly Rolls"/>
    <property type="match status" value="1"/>
</dbReference>
<keyword evidence="4" id="KW-0539">Nucleus</keyword>
<feature type="compositionally biased region" description="Low complexity" evidence="5">
    <location>
        <begin position="55"/>
        <end position="72"/>
    </location>
</feature>
<comment type="subcellular location">
    <subcellularLocation>
        <location evidence="1">Nucleus</location>
    </subcellularLocation>
</comment>
<keyword evidence="7" id="KW-1185">Reference proteome</keyword>
<keyword evidence="3" id="KW-0238">DNA-binding</keyword>
<feature type="region of interest" description="Disordered" evidence="5">
    <location>
        <begin position="517"/>
        <end position="537"/>
    </location>
</feature>
<dbReference type="InterPro" id="IPR028386">
    <property type="entry name" value="CENP-C/Mif2/cnp3"/>
</dbReference>
<feature type="domain" description="Mif2/CENP-C cupin" evidence="6">
    <location>
        <begin position="733"/>
        <end position="815"/>
    </location>
</feature>
<dbReference type="AlphaFoldDB" id="A0A6J0V2Z0"/>
<dbReference type="PANTHER" id="PTHR16684:SF11">
    <property type="entry name" value="CENTROMERE PROTEIN C"/>
    <property type="match status" value="1"/>
</dbReference>
<accession>A0A6J0V2Z0</accession>
<sequence>MDSLDHLKTHYRPRYLNRDGQRQAFDGQGENVLKYIQGCFETCAKEFKIHSPVILSESSSSSNQDQDQILSQSKDKEQPECDKIKHVEDVNSAFNTFTALPSQDREDTCSDDDIDMISLGSPALLMEGKLCEGIVQSEDEVCEMDLKNSIDAGESERYHSTKEVKEVSVEEAECSATSSSKKQISESLVSMEAIMCSFTERNASNIEPEDECDFLIEESFGMPSTSWISSSKKSPKPRKDSSKTVSSQQKKGTRQHGVKSKRESQKPITPTPINQTEIKSTNVSERTADGLQNVSGTNETMSTVGEKSQLWRQQELSKDDTSVEINNRDSQAGSLTEDHASLKQNNSFLQPIISASCSSIRKRTVKQTNSKAKPSVKMQTKEHQECGTAILVSEDSQMSHDTNMHSKDTISTLKPICSVGSTAQQTARTPTKLFGKENSQILTSSEKPLQTRRNNVKGSIVKITRRKNRILDSEESFQSEHGDEQCNEEDENHPLNEIQQINRSGKKPHQKRRKAFLVTPGSDNCGGASDQEDSSEYDLTEKELNASMKQQNSNTHSLYSCAPDVNMNNISGPVSSTEITSDHDRSSNRKDLSSGESGDLVEDTDELVSNSLKHKLVLPTHTPNVRRTKRMRMKPLEYWRGERVNYKTRPSGGFVVGGIISPEQKELRKPKPRKTKKPVEEIEDMLGDSVVSLKDPSQPVVVFDAESNQEILLECVRSGSSHLVSIFNESVSIYKYLTTPWFSAGKMILKPLKEKGYQYSHTDTLVFHVTQGKLLLTMYDQNYCLTTGDYFFIPPGNVYNVRNLLNKECVILFTQVKGTRPQN</sequence>
<dbReference type="GO" id="GO:0051455">
    <property type="term" value="P:spindle attachment to meiosis I kinetochore"/>
    <property type="evidence" value="ECO:0007669"/>
    <property type="project" value="TreeGrafter"/>
</dbReference>
<evidence type="ECO:0000259" key="6">
    <source>
        <dbReference type="Pfam" id="PF11699"/>
    </source>
</evidence>
<dbReference type="InterPro" id="IPR011051">
    <property type="entry name" value="RmlC_Cupin_sf"/>
</dbReference>
<evidence type="ECO:0000256" key="1">
    <source>
        <dbReference type="ARBA" id="ARBA00004123"/>
    </source>
</evidence>
<feature type="region of interest" description="Disordered" evidence="5">
    <location>
        <begin position="472"/>
        <end position="494"/>
    </location>
</feature>
<evidence type="ECO:0000313" key="8">
    <source>
        <dbReference type="RefSeq" id="XP_020667291.2"/>
    </source>
</evidence>
<gene>
    <name evidence="8" type="primary">CENPC</name>
</gene>
<dbReference type="InterPro" id="IPR014710">
    <property type="entry name" value="RmlC-like_jellyroll"/>
</dbReference>